<comment type="similarity">
    <text evidence="1">Belongs to the NmrA-type oxidoreductase family.</text>
</comment>
<dbReference type="SUPFAM" id="SSF51735">
    <property type="entry name" value="NAD(P)-binding Rossmann-fold domains"/>
    <property type="match status" value="1"/>
</dbReference>
<dbReference type="InterPro" id="IPR051164">
    <property type="entry name" value="NmrA-like_oxidored"/>
</dbReference>
<organism evidence="4 5">
    <name type="scientific">Mycena maculata</name>
    <dbReference type="NCBI Taxonomy" id="230809"/>
    <lineage>
        <taxon>Eukaryota</taxon>
        <taxon>Fungi</taxon>
        <taxon>Dikarya</taxon>
        <taxon>Basidiomycota</taxon>
        <taxon>Agaricomycotina</taxon>
        <taxon>Agaricomycetes</taxon>
        <taxon>Agaricomycetidae</taxon>
        <taxon>Agaricales</taxon>
        <taxon>Marasmiineae</taxon>
        <taxon>Mycenaceae</taxon>
        <taxon>Mycena</taxon>
    </lineage>
</organism>
<feature type="domain" description="NmrA-like" evidence="3">
    <location>
        <begin position="3"/>
        <end position="110"/>
    </location>
</feature>
<keyword evidence="2" id="KW-0521">NADP</keyword>
<keyword evidence="5" id="KW-1185">Reference proteome</keyword>
<evidence type="ECO:0000256" key="2">
    <source>
        <dbReference type="ARBA" id="ARBA00022857"/>
    </source>
</evidence>
<gene>
    <name evidence="4" type="ORF">DFH07DRAFT_967072</name>
</gene>
<dbReference type="PANTHER" id="PTHR42748">
    <property type="entry name" value="NITROGEN METABOLITE REPRESSION PROTEIN NMRA FAMILY MEMBER"/>
    <property type="match status" value="1"/>
</dbReference>
<evidence type="ECO:0000256" key="1">
    <source>
        <dbReference type="ARBA" id="ARBA00006328"/>
    </source>
</evidence>
<dbReference type="AlphaFoldDB" id="A0AAD7I7G5"/>
<name>A0AAD7I7G5_9AGAR</name>
<reference evidence="4" key="1">
    <citation type="submission" date="2023-03" db="EMBL/GenBank/DDBJ databases">
        <title>Massive genome expansion in bonnet fungi (Mycena s.s.) driven by repeated elements and novel gene families across ecological guilds.</title>
        <authorList>
            <consortium name="Lawrence Berkeley National Laboratory"/>
            <person name="Harder C.B."/>
            <person name="Miyauchi S."/>
            <person name="Viragh M."/>
            <person name="Kuo A."/>
            <person name="Thoen E."/>
            <person name="Andreopoulos B."/>
            <person name="Lu D."/>
            <person name="Skrede I."/>
            <person name="Drula E."/>
            <person name="Henrissat B."/>
            <person name="Morin E."/>
            <person name="Kohler A."/>
            <person name="Barry K."/>
            <person name="LaButti K."/>
            <person name="Morin E."/>
            <person name="Salamov A."/>
            <person name="Lipzen A."/>
            <person name="Mereny Z."/>
            <person name="Hegedus B."/>
            <person name="Baldrian P."/>
            <person name="Stursova M."/>
            <person name="Weitz H."/>
            <person name="Taylor A."/>
            <person name="Grigoriev I.V."/>
            <person name="Nagy L.G."/>
            <person name="Martin F."/>
            <person name="Kauserud H."/>
        </authorList>
    </citation>
    <scope>NUCLEOTIDE SEQUENCE</scope>
    <source>
        <strain evidence="4">CBHHK188m</strain>
    </source>
</reference>
<dbReference type="EMBL" id="JARJLG010000153">
    <property type="protein sequence ID" value="KAJ7735608.1"/>
    <property type="molecule type" value="Genomic_DNA"/>
</dbReference>
<dbReference type="InterPro" id="IPR008030">
    <property type="entry name" value="NmrA-like"/>
</dbReference>
<evidence type="ECO:0000259" key="3">
    <source>
        <dbReference type="Pfam" id="PF05368"/>
    </source>
</evidence>
<dbReference type="Gene3D" id="3.40.50.720">
    <property type="entry name" value="NAD(P)-binding Rossmann-like Domain"/>
    <property type="match status" value="1"/>
</dbReference>
<dbReference type="PANTHER" id="PTHR42748:SF7">
    <property type="entry name" value="NMRA LIKE REDOX SENSOR 1-RELATED"/>
    <property type="match status" value="1"/>
</dbReference>
<accession>A0AAD7I7G5</accession>
<dbReference type="InterPro" id="IPR036291">
    <property type="entry name" value="NAD(P)-bd_dom_sf"/>
</dbReference>
<evidence type="ECO:0000313" key="4">
    <source>
        <dbReference type="EMBL" id="KAJ7735608.1"/>
    </source>
</evidence>
<dbReference type="Pfam" id="PF05368">
    <property type="entry name" value="NmrA"/>
    <property type="match status" value="1"/>
</dbReference>
<protein>
    <recommendedName>
        <fullName evidence="3">NmrA-like domain-containing protein</fullName>
    </recommendedName>
</protein>
<proteinExistence type="inferred from homology"/>
<dbReference type="Proteomes" id="UP001215280">
    <property type="component" value="Unassembled WGS sequence"/>
</dbReference>
<evidence type="ECO:0000313" key="5">
    <source>
        <dbReference type="Proteomes" id="UP001215280"/>
    </source>
</evidence>
<sequence length="249" mass="27068">MPTITVFGATGSQGSSVVDAGLADGKYAPHAVSRNVDCAANKALIVKGVEVIVGNLFDKESLMKAIRGSEAVFGVANFWDPEVFPADPEGKSEIVQGKKVGVKFFIWRHVVFSFTVGQAVRDLSGTRRRPHRRRAALQLHRSGQGRAGQVVPSYQYTYDIHLSALAAAIAKVIGKEATFISVESAGIAEPDEMFLYQAKFKMYVDTPVPNPDLIALGVQFGSMEEFIATEVVPCMNSIEKEHAIEQEHT</sequence>
<comment type="caution">
    <text evidence="4">The sequence shown here is derived from an EMBL/GenBank/DDBJ whole genome shotgun (WGS) entry which is preliminary data.</text>
</comment>